<dbReference type="SMART" id="SM00028">
    <property type="entry name" value="TPR"/>
    <property type="match status" value="5"/>
</dbReference>
<keyword evidence="2" id="KW-1133">Transmembrane helix</keyword>
<dbReference type="InterPro" id="IPR011990">
    <property type="entry name" value="TPR-like_helical_dom_sf"/>
</dbReference>
<name>A0ABP8C8P5_9FLAO</name>
<protein>
    <recommendedName>
        <fullName evidence="5">Tetratricopeptide repeat protein</fullName>
    </recommendedName>
</protein>
<dbReference type="InterPro" id="IPR019734">
    <property type="entry name" value="TPR_rpt"/>
</dbReference>
<keyword evidence="1" id="KW-0802">TPR repeat</keyword>
<comment type="caution">
    <text evidence="3">The sequence shown here is derived from an EMBL/GenBank/DDBJ whole genome shotgun (WGS) entry which is preliminary data.</text>
</comment>
<evidence type="ECO:0008006" key="5">
    <source>
        <dbReference type="Google" id="ProtNLM"/>
    </source>
</evidence>
<evidence type="ECO:0000256" key="2">
    <source>
        <dbReference type="SAM" id="Phobius"/>
    </source>
</evidence>
<feature type="repeat" description="TPR" evidence="1">
    <location>
        <begin position="67"/>
        <end position="100"/>
    </location>
</feature>
<dbReference type="PROSITE" id="PS50005">
    <property type="entry name" value="TPR"/>
    <property type="match status" value="1"/>
</dbReference>
<dbReference type="Proteomes" id="UP001501496">
    <property type="component" value="Unassembled WGS sequence"/>
</dbReference>
<proteinExistence type="predicted"/>
<dbReference type="Pfam" id="PF13181">
    <property type="entry name" value="TPR_8"/>
    <property type="match status" value="2"/>
</dbReference>
<dbReference type="EMBL" id="BAABCA010000003">
    <property type="protein sequence ID" value="GAA4235683.1"/>
    <property type="molecule type" value="Genomic_DNA"/>
</dbReference>
<organism evidence="3 4">
    <name type="scientific">Postechiella marina</name>
    <dbReference type="NCBI Taxonomy" id="943941"/>
    <lineage>
        <taxon>Bacteria</taxon>
        <taxon>Pseudomonadati</taxon>
        <taxon>Bacteroidota</taxon>
        <taxon>Flavobacteriia</taxon>
        <taxon>Flavobacteriales</taxon>
        <taxon>Flavobacteriaceae</taxon>
        <taxon>Postechiella</taxon>
    </lineage>
</organism>
<keyword evidence="4" id="KW-1185">Reference proteome</keyword>
<evidence type="ECO:0000313" key="4">
    <source>
        <dbReference type="Proteomes" id="UP001501496"/>
    </source>
</evidence>
<dbReference type="Gene3D" id="1.25.40.10">
    <property type="entry name" value="Tetratricopeptide repeat domain"/>
    <property type="match status" value="2"/>
</dbReference>
<feature type="transmembrane region" description="Helical" evidence="2">
    <location>
        <begin position="7"/>
        <end position="25"/>
    </location>
</feature>
<evidence type="ECO:0000313" key="3">
    <source>
        <dbReference type="EMBL" id="GAA4235683.1"/>
    </source>
</evidence>
<dbReference type="SUPFAM" id="SSF48452">
    <property type="entry name" value="TPR-like"/>
    <property type="match status" value="2"/>
</dbReference>
<gene>
    <name evidence="3" type="ORF">GCM10022291_18260</name>
</gene>
<evidence type="ECO:0000256" key="1">
    <source>
        <dbReference type="PROSITE-ProRule" id="PRU00339"/>
    </source>
</evidence>
<reference evidence="4" key="1">
    <citation type="journal article" date="2019" name="Int. J. Syst. Evol. Microbiol.">
        <title>The Global Catalogue of Microorganisms (GCM) 10K type strain sequencing project: providing services to taxonomists for standard genome sequencing and annotation.</title>
        <authorList>
            <consortium name="The Broad Institute Genomics Platform"/>
            <consortium name="The Broad Institute Genome Sequencing Center for Infectious Disease"/>
            <person name="Wu L."/>
            <person name="Ma J."/>
        </authorList>
    </citation>
    <scope>NUCLEOTIDE SEQUENCE [LARGE SCALE GENOMIC DNA]</scope>
    <source>
        <strain evidence="4">JCM 17630</strain>
    </source>
</reference>
<keyword evidence="2" id="KW-0812">Transmembrane</keyword>
<sequence>MNKKSKLFSISIIVVLGFVLFYFGIKIYSDNQYADKLPNIPDLEGASLSFKNYLIDANTKVKNKPSSNNLGELGMVYQSNNYFKEAETCYLLAIEREPENWKWNYYLGCLKRELGDSEKAIRYFNTVLKINSTAYMASYYLGEAYSQMGLITKAEGILKRLSAMDKAHFVLKNSKRTSYFSLPIYAHLEWAKINSTTHNKDLAEKQLKTLINKQVTFSPAYKQLSIIYAEKGDTVLSKYYRDRSKDLNIYSSPVDTLLDKLSFYSKSETYLLKQIEDARRSSNSLWALELVTLGLKNIPESKYITSKAIKQFIDMNAVKRALPLLPNHIIAFSDNYQELIEVGMGLANSKQFKEAQAYFMAAENVSGEKPETRSTLAGMYYEKLGMKDKAIAFINQLLKENPNNTSVISDAVFLFLSIEDIKQAKQYLTQLKKIDSTHLDIHVLEGIICMITGNETQSIKHFELAFKVNPEKKFVIDYLETYYQKNKMWSNLLGLYQSALKKFPNDSNIQEAYGSLMINCPDETIRDLNQAKEFSERAFINNKYTLQTRVMAGRSLSIAHFKLKNYGRAVYYIHETIDIAKRARFTKDYIASLEQISSDFQELINFNK</sequence>
<accession>A0ABP8C8P5</accession>
<dbReference type="RefSeq" id="WP_344787876.1">
    <property type="nucleotide sequence ID" value="NZ_BAABCA010000003.1"/>
</dbReference>
<dbReference type="PANTHER" id="PTHR12558:SF13">
    <property type="entry name" value="CELL DIVISION CYCLE PROTEIN 27 HOMOLOG"/>
    <property type="match status" value="1"/>
</dbReference>
<dbReference type="PANTHER" id="PTHR12558">
    <property type="entry name" value="CELL DIVISION CYCLE 16,23,27"/>
    <property type="match status" value="1"/>
</dbReference>
<dbReference type="Pfam" id="PF13432">
    <property type="entry name" value="TPR_16"/>
    <property type="match status" value="1"/>
</dbReference>
<keyword evidence="2" id="KW-0472">Membrane</keyword>